<dbReference type="InterPro" id="IPR036388">
    <property type="entry name" value="WH-like_DNA-bd_sf"/>
</dbReference>
<dbReference type="Gene3D" id="1.10.10.10">
    <property type="entry name" value="Winged helix-like DNA-binding domain superfamily/Winged helix DNA-binding domain"/>
    <property type="match status" value="1"/>
</dbReference>
<dbReference type="SMART" id="SM00347">
    <property type="entry name" value="HTH_MARR"/>
    <property type="match status" value="1"/>
</dbReference>
<dbReference type="InterPro" id="IPR036390">
    <property type="entry name" value="WH_DNA-bd_sf"/>
</dbReference>
<dbReference type="GO" id="GO:0006950">
    <property type="term" value="P:response to stress"/>
    <property type="evidence" value="ECO:0007669"/>
    <property type="project" value="TreeGrafter"/>
</dbReference>
<gene>
    <name evidence="2" type="ORF">HOV93_24990</name>
</gene>
<dbReference type="InterPro" id="IPR039422">
    <property type="entry name" value="MarR/SlyA-like"/>
</dbReference>
<dbReference type="PROSITE" id="PS50995">
    <property type="entry name" value="HTH_MARR_2"/>
    <property type="match status" value="1"/>
</dbReference>
<dbReference type="SUPFAM" id="SSF46785">
    <property type="entry name" value="Winged helix' DNA-binding domain"/>
    <property type="match status" value="1"/>
</dbReference>
<dbReference type="AlphaFoldDB" id="A0A7V9A7E0"/>
<organism evidence="2 3">
    <name type="scientific">Bremerella alba</name>
    <dbReference type="NCBI Taxonomy" id="980252"/>
    <lineage>
        <taxon>Bacteria</taxon>
        <taxon>Pseudomonadati</taxon>
        <taxon>Planctomycetota</taxon>
        <taxon>Planctomycetia</taxon>
        <taxon>Pirellulales</taxon>
        <taxon>Pirellulaceae</taxon>
        <taxon>Bremerella</taxon>
    </lineage>
</organism>
<dbReference type="GO" id="GO:0003700">
    <property type="term" value="F:DNA-binding transcription factor activity"/>
    <property type="evidence" value="ECO:0007669"/>
    <property type="project" value="InterPro"/>
</dbReference>
<dbReference type="PANTHER" id="PTHR33164:SF101">
    <property type="entry name" value="TRANSCRIPTIONAL REPRESSOR MPRA"/>
    <property type="match status" value="1"/>
</dbReference>
<evidence type="ECO:0000259" key="1">
    <source>
        <dbReference type="PROSITE" id="PS50995"/>
    </source>
</evidence>
<sequence length="191" mass="22235">MIGFYFMHKIIIRQRKYCLLPLYSAPPSDKLNLMENLYHELKRCQPFASVSQEVVVSLARTGDQLDNQLSQFFRQRELTFSQYNLLRILDMENRPLTCGEIGERLVQIVPAVTALVDRLLIRDLVTRSRSETDRRTVYVAITEKGRDLVGPASEELRDFENTLLKGLKQKDKKELIHLLQLVRESIKNADK</sequence>
<accession>A0A7V9A7E0</accession>
<comment type="caution">
    <text evidence="2">The sequence shown here is derived from an EMBL/GenBank/DDBJ whole genome shotgun (WGS) entry which is preliminary data.</text>
</comment>
<dbReference type="Proteomes" id="UP000551616">
    <property type="component" value="Unassembled WGS sequence"/>
</dbReference>
<keyword evidence="3" id="KW-1185">Reference proteome</keyword>
<evidence type="ECO:0000313" key="2">
    <source>
        <dbReference type="EMBL" id="MBA2115325.1"/>
    </source>
</evidence>
<dbReference type="Pfam" id="PF12802">
    <property type="entry name" value="MarR_2"/>
    <property type="match status" value="1"/>
</dbReference>
<feature type="domain" description="HTH marR-type" evidence="1">
    <location>
        <begin position="51"/>
        <end position="184"/>
    </location>
</feature>
<evidence type="ECO:0000313" key="3">
    <source>
        <dbReference type="Proteomes" id="UP000551616"/>
    </source>
</evidence>
<proteinExistence type="predicted"/>
<dbReference type="InterPro" id="IPR000835">
    <property type="entry name" value="HTH_MarR-typ"/>
</dbReference>
<name>A0A7V9A7E0_9BACT</name>
<dbReference type="EMBL" id="JABRWO010000006">
    <property type="protein sequence ID" value="MBA2115325.1"/>
    <property type="molecule type" value="Genomic_DNA"/>
</dbReference>
<protein>
    <recommendedName>
        <fullName evidence="1">HTH marR-type domain-containing protein</fullName>
    </recommendedName>
</protein>
<dbReference type="PANTHER" id="PTHR33164">
    <property type="entry name" value="TRANSCRIPTIONAL REGULATOR, MARR FAMILY"/>
    <property type="match status" value="1"/>
</dbReference>
<dbReference type="PRINTS" id="PR00598">
    <property type="entry name" value="HTHMARR"/>
</dbReference>
<reference evidence="2 3" key="1">
    <citation type="submission" date="2020-05" db="EMBL/GenBank/DDBJ databases">
        <title>Bremerella alba sp. nov., a novel planctomycete isolated from the surface of the macroalga Fucus spiralis.</title>
        <authorList>
            <person name="Godinho O."/>
            <person name="Botelho R."/>
            <person name="Albuquerque L."/>
            <person name="Wiegand S."/>
            <person name="Da Costa M.S."/>
            <person name="Lobo-Da-Cunha A."/>
            <person name="Jogler C."/>
            <person name="Lage O.M."/>
        </authorList>
    </citation>
    <scope>NUCLEOTIDE SEQUENCE [LARGE SCALE GENOMIC DNA]</scope>
    <source>
        <strain evidence="2 3">FF15</strain>
    </source>
</reference>